<feature type="binding site" evidence="7">
    <location>
        <position position="63"/>
    </location>
    <ligand>
        <name>substrate</name>
    </ligand>
</feature>
<keyword evidence="6 7" id="KW-0057">Aromatic amino acid biosynthesis</keyword>
<dbReference type="CDD" id="cd00464">
    <property type="entry name" value="SK"/>
    <property type="match status" value="1"/>
</dbReference>
<dbReference type="EMBL" id="JAMXIB010000002">
    <property type="protein sequence ID" value="MCO5723884.1"/>
    <property type="molecule type" value="Genomic_DNA"/>
</dbReference>
<evidence type="ECO:0000313" key="9">
    <source>
        <dbReference type="Proteomes" id="UP001206312"/>
    </source>
</evidence>
<dbReference type="EC" id="2.7.1.71" evidence="7"/>
<keyword evidence="1 7" id="KW-0028">Amino-acid biosynthesis</keyword>
<dbReference type="PANTHER" id="PTHR21087">
    <property type="entry name" value="SHIKIMATE KINASE"/>
    <property type="match status" value="1"/>
</dbReference>
<evidence type="ECO:0000256" key="3">
    <source>
        <dbReference type="ARBA" id="ARBA00022741"/>
    </source>
</evidence>
<feature type="binding site" evidence="7">
    <location>
        <position position="148"/>
    </location>
    <ligand>
        <name>substrate</name>
    </ligand>
</feature>
<comment type="subcellular location">
    <subcellularLocation>
        <location evidence="7">Cytoplasm</location>
    </subcellularLocation>
</comment>
<name>A0ABT1AW12_9FLAO</name>
<dbReference type="InterPro" id="IPR031322">
    <property type="entry name" value="Shikimate/glucono_kinase"/>
</dbReference>
<keyword evidence="2 7" id="KW-0808">Transferase</keyword>
<accession>A0ABT1AW12</accession>
<evidence type="ECO:0000256" key="4">
    <source>
        <dbReference type="ARBA" id="ARBA00022777"/>
    </source>
</evidence>
<keyword evidence="9" id="KW-1185">Reference proteome</keyword>
<evidence type="ECO:0000256" key="2">
    <source>
        <dbReference type="ARBA" id="ARBA00022679"/>
    </source>
</evidence>
<dbReference type="GO" id="GO:0016301">
    <property type="term" value="F:kinase activity"/>
    <property type="evidence" value="ECO:0007669"/>
    <property type="project" value="UniProtKB-KW"/>
</dbReference>
<evidence type="ECO:0000256" key="5">
    <source>
        <dbReference type="ARBA" id="ARBA00022840"/>
    </source>
</evidence>
<comment type="function">
    <text evidence="7">Catalyzes the specific phosphorylation of the 3-hydroxyl group of shikimic acid using ATP as a cosubstrate.</text>
</comment>
<keyword evidence="5 7" id="KW-0067">ATP-binding</keyword>
<dbReference type="Pfam" id="PF01202">
    <property type="entry name" value="SKI"/>
    <property type="match status" value="1"/>
</dbReference>
<comment type="caution">
    <text evidence="8">The sequence shown here is derived from an EMBL/GenBank/DDBJ whole genome shotgun (WGS) entry which is preliminary data.</text>
</comment>
<sequence>MEAFENPGLIVLLGYMGSGKSRVGQELAQSLGLPFADLDAYIEQELGMSIPEVFRTRGEVFFRKKEHELLKGLLKSHSPGVLSLGGGTPAYAGNMDLVCRATPNTFYLQHSIPSLVGRLAHERASRPMIAHLADEELPEFIGKHLFDRVPYYARATHILPCDGKAPGELVKAIREKLV</sequence>
<dbReference type="PANTHER" id="PTHR21087:SF16">
    <property type="entry name" value="SHIKIMATE KINASE 1, CHLOROPLASTIC"/>
    <property type="match status" value="1"/>
</dbReference>
<keyword evidence="7" id="KW-0479">Metal-binding</keyword>
<dbReference type="InterPro" id="IPR000623">
    <property type="entry name" value="Shikimate_kinase/TSH1"/>
</dbReference>
<comment type="cofactor">
    <cofactor evidence="7">
        <name>Mg(2+)</name>
        <dbReference type="ChEBI" id="CHEBI:18420"/>
    </cofactor>
    <text evidence="7">Binds 1 Mg(2+) ion per subunit.</text>
</comment>
<feature type="binding site" evidence="7">
    <location>
        <position position="86"/>
    </location>
    <ligand>
        <name>substrate</name>
    </ligand>
</feature>
<reference evidence="8 9" key="1">
    <citation type="submission" date="2022-06" db="EMBL/GenBank/DDBJ databases">
        <authorList>
            <person name="Xuan X."/>
        </authorList>
    </citation>
    <scope>NUCLEOTIDE SEQUENCE [LARGE SCALE GENOMIC DNA]</scope>
    <source>
        <strain evidence="8 9">2V75</strain>
    </source>
</reference>
<comment type="pathway">
    <text evidence="7">Metabolic intermediate biosynthesis; chorismate biosynthesis; chorismate from D-erythrose 4-phosphate and phosphoenolpyruvate: step 5/7.</text>
</comment>
<organism evidence="8 9">
    <name type="scientific">Robiginitalea marina</name>
    <dbReference type="NCBI Taxonomy" id="2954105"/>
    <lineage>
        <taxon>Bacteria</taxon>
        <taxon>Pseudomonadati</taxon>
        <taxon>Bacteroidota</taxon>
        <taxon>Flavobacteriia</taxon>
        <taxon>Flavobacteriales</taxon>
        <taxon>Flavobacteriaceae</taxon>
        <taxon>Robiginitalea</taxon>
    </lineage>
</organism>
<evidence type="ECO:0000256" key="7">
    <source>
        <dbReference type="HAMAP-Rule" id="MF_00109"/>
    </source>
</evidence>
<comment type="caution">
    <text evidence="7">Lacks conserved residue(s) required for the propagation of feature annotation.</text>
</comment>
<evidence type="ECO:0000256" key="6">
    <source>
        <dbReference type="ARBA" id="ARBA00023141"/>
    </source>
</evidence>
<feature type="binding site" evidence="7">
    <location>
        <position position="21"/>
    </location>
    <ligand>
        <name>Mg(2+)</name>
        <dbReference type="ChEBI" id="CHEBI:18420"/>
    </ligand>
</feature>
<dbReference type="InterPro" id="IPR027417">
    <property type="entry name" value="P-loop_NTPase"/>
</dbReference>
<dbReference type="SUPFAM" id="SSF52540">
    <property type="entry name" value="P-loop containing nucleoside triphosphate hydrolases"/>
    <property type="match status" value="1"/>
</dbReference>
<keyword evidence="7" id="KW-0460">Magnesium</keyword>
<dbReference type="RefSeq" id="WP_252740259.1">
    <property type="nucleotide sequence ID" value="NZ_JAMXIB010000002.1"/>
</dbReference>
<dbReference type="Gene3D" id="3.40.50.300">
    <property type="entry name" value="P-loop containing nucleotide triphosphate hydrolases"/>
    <property type="match status" value="1"/>
</dbReference>
<proteinExistence type="inferred from homology"/>
<comment type="catalytic activity">
    <reaction evidence="7">
        <text>shikimate + ATP = 3-phosphoshikimate + ADP + H(+)</text>
        <dbReference type="Rhea" id="RHEA:13121"/>
        <dbReference type="ChEBI" id="CHEBI:15378"/>
        <dbReference type="ChEBI" id="CHEBI:30616"/>
        <dbReference type="ChEBI" id="CHEBI:36208"/>
        <dbReference type="ChEBI" id="CHEBI:145989"/>
        <dbReference type="ChEBI" id="CHEBI:456216"/>
        <dbReference type="EC" id="2.7.1.71"/>
    </reaction>
</comment>
<dbReference type="HAMAP" id="MF_00109">
    <property type="entry name" value="Shikimate_kinase"/>
    <property type="match status" value="1"/>
</dbReference>
<gene>
    <name evidence="7" type="primary">aroK</name>
    <name evidence="8" type="ORF">NG653_03380</name>
</gene>
<comment type="similarity">
    <text evidence="7">Belongs to the shikimate kinase family.</text>
</comment>
<keyword evidence="4 7" id="KW-0418">Kinase</keyword>
<keyword evidence="3 7" id="KW-0547">Nucleotide-binding</keyword>
<protein>
    <recommendedName>
        <fullName evidence="7">Shikimate kinase</fullName>
        <shortName evidence="7">SK</shortName>
        <ecNumber evidence="7">2.7.1.71</ecNumber>
    </recommendedName>
</protein>
<evidence type="ECO:0000313" key="8">
    <source>
        <dbReference type="EMBL" id="MCO5723884.1"/>
    </source>
</evidence>
<comment type="subunit">
    <text evidence="7">Monomer.</text>
</comment>
<dbReference type="PRINTS" id="PR01100">
    <property type="entry name" value="SHIKIMTKNASE"/>
</dbReference>
<feature type="binding site" evidence="7">
    <location>
        <position position="126"/>
    </location>
    <ligand>
        <name>ATP</name>
        <dbReference type="ChEBI" id="CHEBI:30616"/>
    </ligand>
</feature>
<dbReference type="Proteomes" id="UP001206312">
    <property type="component" value="Unassembled WGS sequence"/>
</dbReference>
<feature type="binding site" evidence="7">
    <location>
        <position position="39"/>
    </location>
    <ligand>
        <name>substrate</name>
    </ligand>
</feature>
<keyword evidence="7" id="KW-0963">Cytoplasm</keyword>
<evidence type="ECO:0000256" key="1">
    <source>
        <dbReference type="ARBA" id="ARBA00022605"/>
    </source>
</evidence>
<feature type="binding site" evidence="7">
    <location>
        <begin position="17"/>
        <end position="22"/>
    </location>
    <ligand>
        <name>ATP</name>
        <dbReference type="ChEBI" id="CHEBI:30616"/>
    </ligand>
</feature>